<keyword evidence="3" id="KW-1185">Reference proteome</keyword>
<dbReference type="KEGG" id="lhk:LHK_01544"/>
<evidence type="ECO:0000313" key="2">
    <source>
        <dbReference type="EMBL" id="ACO74532.1"/>
    </source>
</evidence>
<evidence type="ECO:0000313" key="3">
    <source>
        <dbReference type="Proteomes" id="UP000002010"/>
    </source>
</evidence>
<organism evidence="2 3">
    <name type="scientific">Laribacter hongkongensis (strain HLHK9)</name>
    <dbReference type="NCBI Taxonomy" id="557598"/>
    <lineage>
        <taxon>Bacteria</taxon>
        <taxon>Pseudomonadati</taxon>
        <taxon>Pseudomonadota</taxon>
        <taxon>Betaproteobacteria</taxon>
        <taxon>Neisseriales</taxon>
        <taxon>Aquaspirillaceae</taxon>
        <taxon>Laribacter</taxon>
    </lineage>
</organism>
<dbReference type="RefSeq" id="WP_012697018.1">
    <property type="nucleotide sequence ID" value="NC_012559.1"/>
</dbReference>
<dbReference type="AlphaFoldDB" id="C1D7U2"/>
<reference evidence="2 3" key="1">
    <citation type="journal article" date="2009" name="PLoS Genet.">
        <title>The complete genome and proteome of Laribacter hongkongensis reveal potential mechanisms for adaptations to different temperatures and habitats.</title>
        <authorList>
            <person name="Woo P.C."/>
            <person name="Lau S.K."/>
            <person name="Tse H."/>
            <person name="Teng J.L."/>
            <person name="Curreem S.O."/>
            <person name="Tsang A.K."/>
            <person name="Fan R.Y."/>
            <person name="Wong G.K."/>
            <person name="Huang Y."/>
            <person name="Loman N.J."/>
            <person name="Snyder L.A."/>
            <person name="Cai J.J."/>
            <person name="Huang J.D."/>
            <person name="Mak W."/>
            <person name="Pallen M.J."/>
            <person name="Lok S."/>
            <person name="Yuen K.Y."/>
        </authorList>
    </citation>
    <scope>NUCLEOTIDE SEQUENCE [LARGE SCALE GENOMIC DNA]</scope>
    <source>
        <strain evidence="2 3">HLHK9</strain>
    </source>
</reference>
<proteinExistence type="predicted"/>
<dbReference type="HOGENOM" id="CLU_2585356_0_0_4"/>
<name>C1D7U2_LARHH</name>
<accession>C1D7U2</accession>
<dbReference type="STRING" id="557598.LHK_01544"/>
<dbReference type="Proteomes" id="UP000002010">
    <property type="component" value="Chromosome"/>
</dbReference>
<dbReference type="EMBL" id="CP001154">
    <property type="protein sequence ID" value="ACO74532.1"/>
    <property type="molecule type" value="Genomic_DNA"/>
</dbReference>
<sequence>MKNVIATAPGFHGGCRIRPGEAFSVSDEEQGSWFVEAAAGKTPAPPRKGGRKNQADPETLGEIARSDADTLPPGDVPATP</sequence>
<gene>
    <name evidence="2" type="ordered locus">LHK_01544</name>
</gene>
<dbReference type="GeneID" id="75111093"/>
<protein>
    <submittedName>
        <fullName evidence="2">Uncharacterized protein</fullName>
    </submittedName>
</protein>
<evidence type="ECO:0000256" key="1">
    <source>
        <dbReference type="SAM" id="MobiDB-lite"/>
    </source>
</evidence>
<feature type="region of interest" description="Disordered" evidence="1">
    <location>
        <begin position="39"/>
        <end position="80"/>
    </location>
</feature>